<organism evidence="1 2">
    <name type="scientific">Mariniphaga anaerophila</name>
    <dbReference type="NCBI Taxonomy" id="1484053"/>
    <lineage>
        <taxon>Bacteria</taxon>
        <taxon>Pseudomonadati</taxon>
        <taxon>Bacteroidota</taxon>
        <taxon>Bacteroidia</taxon>
        <taxon>Marinilabiliales</taxon>
        <taxon>Prolixibacteraceae</taxon>
        <taxon>Mariniphaga</taxon>
    </lineage>
</organism>
<protein>
    <submittedName>
        <fullName evidence="1">Uncharacterized protein</fullName>
    </submittedName>
</protein>
<gene>
    <name evidence="1" type="ORF">SAMN05444274_10233</name>
</gene>
<evidence type="ECO:0000313" key="1">
    <source>
        <dbReference type="EMBL" id="SHE65673.1"/>
    </source>
</evidence>
<reference evidence="2" key="1">
    <citation type="submission" date="2016-11" db="EMBL/GenBank/DDBJ databases">
        <authorList>
            <person name="Varghese N."/>
            <person name="Submissions S."/>
        </authorList>
    </citation>
    <scope>NUCLEOTIDE SEQUENCE [LARGE SCALE GENOMIC DNA]</scope>
    <source>
        <strain evidence="2">DSM 26910</strain>
    </source>
</reference>
<sequence>MKNKLTILLLLISTFGYGQKRGVNFDPESNAKGTKPYEMASRQEDKTPFVLFNDCEKWIIETENCDANLYLTSEQRLYRETSGKLVYKTTNKQASVSLLYETPITINEPWDCIDFWTYAAHFPWEHPKPNPAFRHYAIIEGADGTMHELDFSQNGFGGLNYEYWFLSHIKMNQEIARPAKFIGIKLKGDNAIPGEVVNIFLGPIYIYNELLEDLSFKEFPEKLPFPLRKETILPVNKESVFKNRLQKDGTIYRLSYKGKDMKLEYSVNPAAGILNGIKLAPENGGYDLCKGAEVSFTSGEQAVWTVKNEVQRHDTLFVDFTATVNTQEYDFSCWYTINQKSLIVGIHEISEVGHVKEITLGKTGKLKNGKLVTLPFMPYNYSRHPKLLYADDLFFFKQFDWYYTDASVFTTDNSLADGWADYNKGVEYTPKTDGKRNPIREKLFINVSKDVLEVLPTIDNPASPMRSYQANRLWMIDGSPDYEANKKKVRKYRALGLENVTVRYHEGFWRDSGESYTFRKNTAPGRGGNYAVKEFVKEIKDQDWRVGLYSNYTDFAPVNKNWNPDWILRNADGTWNISWSRCYAPKPMVAWEQQAIYAPHIHKTFGSNHSYCDVHTAVSPMSRVDYDYRVPGAGTFRRTFECFGLLLLNEKEAYRGPVYSEGANHWWYAGLVDGNYGNFSPRINTIPILPEFQLYKIHPLEMDAGNLPVDGAEYLAYTLAYGHIGKLDGEISEMIKRYAFLQPLQEYYSMIPVKQISYFDNRNNEFDSSRSIKKGLNEKARLKIEYQNGFTVFINFSDSDWRINAMDKTFTLPHFGILAYTKDHKTYALSGQCDDFVSSDKNYRVDFAVSPEQYYFDTYGTTIKTENFEAQGKIFFKKEKFGWEIIPAEDFDSFSFNKELVGLKNLNAIIEGVNVDDLPVEDATVTYNDKLINMKHVNKSIFKYRVVPATNSIGNAGKSK</sequence>
<dbReference type="EMBL" id="FQUM01000002">
    <property type="protein sequence ID" value="SHE65673.1"/>
    <property type="molecule type" value="Genomic_DNA"/>
</dbReference>
<dbReference type="Gene3D" id="3.20.20.80">
    <property type="entry name" value="Glycosidases"/>
    <property type="match status" value="1"/>
</dbReference>
<keyword evidence="2" id="KW-1185">Reference proteome</keyword>
<dbReference type="OrthoDB" id="1550392at2"/>
<dbReference type="RefSeq" id="WP_072998991.1">
    <property type="nucleotide sequence ID" value="NZ_FQUM01000002.1"/>
</dbReference>
<accession>A0A1M4V9X9</accession>
<evidence type="ECO:0000313" key="2">
    <source>
        <dbReference type="Proteomes" id="UP000184164"/>
    </source>
</evidence>
<name>A0A1M4V9X9_9BACT</name>
<proteinExistence type="predicted"/>
<dbReference type="AlphaFoldDB" id="A0A1M4V9X9"/>
<dbReference type="Proteomes" id="UP000184164">
    <property type="component" value="Unassembled WGS sequence"/>
</dbReference>